<dbReference type="OrthoDB" id="5419608at2759"/>
<evidence type="ECO:0000313" key="2">
    <source>
        <dbReference type="EMBL" id="CAF9923455.1"/>
    </source>
</evidence>
<keyword evidence="1" id="KW-0732">Signal</keyword>
<keyword evidence="3" id="KW-1185">Reference proteome</keyword>
<dbReference type="AlphaFoldDB" id="A0A8H3IJR8"/>
<dbReference type="Proteomes" id="UP000664203">
    <property type="component" value="Unassembled WGS sequence"/>
</dbReference>
<feature type="signal peptide" evidence="1">
    <location>
        <begin position="1"/>
        <end position="20"/>
    </location>
</feature>
<name>A0A8H3IJR8_9LECA</name>
<organism evidence="2 3">
    <name type="scientific">Alectoria fallacina</name>
    <dbReference type="NCBI Taxonomy" id="1903189"/>
    <lineage>
        <taxon>Eukaryota</taxon>
        <taxon>Fungi</taxon>
        <taxon>Dikarya</taxon>
        <taxon>Ascomycota</taxon>
        <taxon>Pezizomycotina</taxon>
        <taxon>Lecanoromycetes</taxon>
        <taxon>OSLEUM clade</taxon>
        <taxon>Lecanoromycetidae</taxon>
        <taxon>Lecanorales</taxon>
        <taxon>Lecanorineae</taxon>
        <taxon>Parmeliaceae</taxon>
        <taxon>Alectoria</taxon>
    </lineage>
</organism>
<sequence length="266" mass="27226">MQSKLVINVVLFSAVAFAQSNEFNIDIAEETKVLDELEGFVTTLEANPTFQADVAALITALPSSVVQEAEQDPEALIGQIGASSEVPAWVSAVPTPVLESLETLVAKPIKAVGDVEGYLEQLVEEPAIRSAVSVLMTAVPTSVQNAFESNPIDFLENIVTATALPSWVTDIPAPLQSDIGSIVNKALSIIDKDLEVGANTSGTSSDSKPSSGYAKAAGTGGLVGYNGTNGSPSGSPIAYMGAATPMKTAAAGMAALMVGAGVVFNV</sequence>
<feature type="chain" id="PRO_5034863950" evidence="1">
    <location>
        <begin position="21"/>
        <end position="266"/>
    </location>
</feature>
<accession>A0A8H3IJR8</accession>
<dbReference type="EMBL" id="CAJPDR010000169">
    <property type="protein sequence ID" value="CAF9923455.1"/>
    <property type="molecule type" value="Genomic_DNA"/>
</dbReference>
<comment type="caution">
    <text evidence="2">The sequence shown here is derived from an EMBL/GenBank/DDBJ whole genome shotgun (WGS) entry which is preliminary data.</text>
</comment>
<protein>
    <submittedName>
        <fullName evidence="2">Uncharacterized protein</fullName>
    </submittedName>
</protein>
<reference evidence="2" key="1">
    <citation type="submission" date="2021-03" db="EMBL/GenBank/DDBJ databases">
        <authorList>
            <person name="Tagirdzhanova G."/>
        </authorList>
    </citation>
    <scope>NUCLEOTIDE SEQUENCE</scope>
</reference>
<evidence type="ECO:0000256" key="1">
    <source>
        <dbReference type="SAM" id="SignalP"/>
    </source>
</evidence>
<evidence type="ECO:0000313" key="3">
    <source>
        <dbReference type="Proteomes" id="UP000664203"/>
    </source>
</evidence>
<gene>
    <name evidence="2" type="ORF">ALECFALPRED_002382</name>
</gene>
<proteinExistence type="predicted"/>